<protein>
    <submittedName>
        <fullName evidence="2">Uncharacterized protein</fullName>
    </submittedName>
</protein>
<proteinExistence type="predicted"/>
<name>A0A226XBB0_CABSO</name>
<dbReference type="EMBL" id="MTHB01000018">
    <property type="protein sequence ID" value="OXC80399.1"/>
    <property type="molecule type" value="Genomic_DNA"/>
</dbReference>
<organism evidence="2 3">
    <name type="scientific">Caballeronia sordidicola</name>
    <name type="common">Burkholderia sordidicola</name>
    <dbReference type="NCBI Taxonomy" id="196367"/>
    <lineage>
        <taxon>Bacteria</taxon>
        <taxon>Pseudomonadati</taxon>
        <taxon>Pseudomonadota</taxon>
        <taxon>Betaproteobacteria</taxon>
        <taxon>Burkholderiales</taxon>
        <taxon>Burkholderiaceae</taxon>
        <taxon>Caballeronia</taxon>
    </lineage>
</organism>
<accession>A0A226XBB0</accession>
<feature type="compositionally biased region" description="Polar residues" evidence="1">
    <location>
        <begin position="16"/>
        <end position="25"/>
    </location>
</feature>
<reference evidence="3" key="1">
    <citation type="submission" date="2017-01" db="EMBL/GenBank/DDBJ databases">
        <title>Genome Analysis of Deinococcus marmoris KOPRI26562.</title>
        <authorList>
            <person name="Kim J.H."/>
            <person name="Oh H.-M."/>
        </authorList>
    </citation>
    <scope>NUCLEOTIDE SEQUENCE [LARGE SCALE GENOMIC DNA]</scope>
    <source>
        <strain evidence="3">PAMC 26633</strain>
    </source>
</reference>
<feature type="region of interest" description="Disordered" evidence="1">
    <location>
        <begin position="16"/>
        <end position="38"/>
    </location>
</feature>
<evidence type="ECO:0000313" key="2">
    <source>
        <dbReference type="EMBL" id="OXC80399.1"/>
    </source>
</evidence>
<dbReference type="AlphaFoldDB" id="A0A226XBB0"/>
<sequence>MNHLMAVRLPWQASKITQSQPSVPQGTEAASGFPWRMSWGTGISTEDNRFAAGSMTKVKTSHRTRS</sequence>
<evidence type="ECO:0000313" key="3">
    <source>
        <dbReference type="Proteomes" id="UP000214720"/>
    </source>
</evidence>
<comment type="caution">
    <text evidence="2">The sequence shown here is derived from an EMBL/GenBank/DDBJ whole genome shotgun (WGS) entry which is preliminary data.</text>
</comment>
<dbReference type="Proteomes" id="UP000214720">
    <property type="component" value="Unassembled WGS sequence"/>
</dbReference>
<evidence type="ECO:0000256" key="1">
    <source>
        <dbReference type="SAM" id="MobiDB-lite"/>
    </source>
</evidence>
<gene>
    <name evidence="2" type="ORF">BSU04_02015</name>
</gene>